<dbReference type="Proteomes" id="UP000887159">
    <property type="component" value="Unassembled WGS sequence"/>
</dbReference>
<organism evidence="1 2">
    <name type="scientific">Trichonephila clavipes</name>
    <name type="common">Golden silk orbweaver</name>
    <name type="synonym">Nephila clavipes</name>
    <dbReference type="NCBI Taxonomy" id="2585209"/>
    <lineage>
        <taxon>Eukaryota</taxon>
        <taxon>Metazoa</taxon>
        <taxon>Ecdysozoa</taxon>
        <taxon>Arthropoda</taxon>
        <taxon>Chelicerata</taxon>
        <taxon>Arachnida</taxon>
        <taxon>Araneae</taxon>
        <taxon>Araneomorphae</taxon>
        <taxon>Entelegynae</taxon>
        <taxon>Araneoidea</taxon>
        <taxon>Nephilidae</taxon>
        <taxon>Trichonephila</taxon>
    </lineage>
</organism>
<name>A0A8X6SYC9_TRICX</name>
<gene>
    <name evidence="1" type="ORF">TNCV_208921</name>
</gene>
<dbReference type="EMBL" id="BMAU01021355">
    <property type="protein sequence ID" value="GFY20260.1"/>
    <property type="molecule type" value="Genomic_DNA"/>
</dbReference>
<evidence type="ECO:0000313" key="1">
    <source>
        <dbReference type="EMBL" id="GFY20260.1"/>
    </source>
</evidence>
<reference evidence="1" key="1">
    <citation type="submission" date="2020-08" db="EMBL/GenBank/DDBJ databases">
        <title>Multicomponent nature underlies the extraordinary mechanical properties of spider dragline silk.</title>
        <authorList>
            <person name="Kono N."/>
            <person name="Nakamura H."/>
            <person name="Mori M."/>
            <person name="Yoshida Y."/>
            <person name="Ohtoshi R."/>
            <person name="Malay A.D."/>
            <person name="Moran D.A.P."/>
            <person name="Tomita M."/>
            <person name="Numata K."/>
            <person name="Arakawa K."/>
        </authorList>
    </citation>
    <scope>NUCLEOTIDE SEQUENCE</scope>
</reference>
<accession>A0A8X6SYC9</accession>
<comment type="caution">
    <text evidence="1">The sequence shown here is derived from an EMBL/GenBank/DDBJ whole genome shotgun (WGS) entry which is preliminary data.</text>
</comment>
<evidence type="ECO:0000313" key="2">
    <source>
        <dbReference type="Proteomes" id="UP000887159"/>
    </source>
</evidence>
<protein>
    <submittedName>
        <fullName evidence="1">Uncharacterized protein</fullName>
    </submittedName>
</protein>
<proteinExistence type="predicted"/>
<keyword evidence="2" id="KW-1185">Reference proteome</keyword>
<sequence>MRSACDQSTLPIDVQVFHCKARDPHVDAWRVGCHLSCPPRHSTEVPNHKVYERRVRYILSQLKAVTALSARCELSCHLSHATSFYSVLKFGELFNVFWNKIGEFRKQNRYYCMIFHMHYPDSRSDNMGYGEGGL</sequence>
<dbReference type="AlphaFoldDB" id="A0A8X6SYC9"/>